<dbReference type="AlphaFoldDB" id="A0A0E9Q2E6"/>
<organism evidence="1">
    <name type="scientific">Anguilla anguilla</name>
    <name type="common">European freshwater eel</name>
    <name type="synonym">Muraena anguilla</name>
    <dbReference type="NCBI Taxonomy" id="7936"/>
    <lineage>
        <taxon>Eukaryota</taxon>
        <taxon>Metazoa</taxon>
        <taxon>Chordata</taxon>
        <taxon>Craniata</taxon>
        <taxon>Vertebrata</taxon>
        <taxon>Euteleostomi</taxon>
        <taxon>Actinopterygii</taxon>
        <taxon>Neopterygii</taxon>
        <taxon>Teleostei</taxon>
        <taxon>Anguilliformes</taxon>
        <taxon>Anguillidae</taxon>
        <taxon>Anguilla</taxon>
    </lineage>
</organism>
<name>A0A0E9Q2E6_ANGAN</name>
<evidence type="ECO:0000313" key="1">
    <source>
        <dbReference type="EMBL" id="JAH10510.1"/>
    </source>
</evidence>
<proteinExistence type="predicted"/>
<reference evidence="1" key="1">
    <citation type="submission" date="2014-11" db="EMBL/GenBank/DDBJ databases">
        <authorList>
            <person name="Amaro Gonzalez C."/>
        </authorList>
    </citation>
    <scope>NUCLEOTIDE SEQUENCE</scope>
</reference>
<dbReference type="EMBL" id="GBXM01098067">
    <property type="protein sequence ID" value="JAH10510.1"/>
    <property type="molecule type" value="Transcribed_RNA"/>
</dbReference>
<protein>
    <submittedName>
        <fullName evidence="1">Uncharacterized protein</fullName>
    </submittedName>
</protein>
<sequence length="27" mass="3003">MKLPVQLPLTVTALQCLNHVSYSFKGN</sequence>
<accession>A0A0E9Q2E6</accession>
<reference evidence="1" key="2">
    <citation type="journal article" date="2015" name="Fish Shellfish Immunol.">
        <title>Early steps in the European eel (Anguilla anguilla)-Vibrio vulnificus interaction in the gills: Role of the RtxA13 toxin.</title>
        <authorList>
            <person name="Callol A."/>
            <person name="Pajuelo D."/>
            <person name="Ebbesson L."/>
            <person name="Teles M."/>
            <person name="MacKenzie S."/>
            <person name="Amaro C."/>
        </authorList>
    </citation>
    <scope>NUCLEOTIDE SEQUENCE</scope>
</reference>